<evidence type="ECO:0000256" key="5">
    <source>
        <dbReference type="ARBA" id="ARBA00022737"/>
    </source>
</evidence>
<dbReference type="GO" id="GO:0005856">
    <property type="term" value="C:cytoskeleton"/>
    <property type="evidence" value="ECO:0007669"/>
    <property type="project" value="UniProtKB-SubCell"/>
</dbReference>
<evidence type="ECO:0000256" key="3">
    <source>
        <dbReference type="ARBA" id="ARBA00022490"/>
    </source>
</evidence>
<evidence type="ECO:0000256" key="8">
    <source>
        <dbReference type="ARBA" id="ARBA00023273"/>
    </source>
</evidence>
<gene>
    <name evidence="11" type="ORF">GPM918_LOCUS22758</name>
    <name evidence="12" type="ORF">SRO942_LOCUS22753</name>
</gene>
<feature type="region of interest" description="Disordered" evidence="10">
    <location>
        <begin position="787"/>
        <end position="837"/>
    </location>
</feature>
<proteinExistence type="predicted"/>
<feature type="coiled-coil region" evidence="9">
    <location>
        <begin position="946"/>
        <end position="1041"/>
    </location>
</feature>
<feature type="non-terminal residue" evidence="11">
    <location>
        <position position="1146"/>
    </location>
</feature>
<evidence type="ECO:0000256" key="10">
    <source>
        <dbReference type="SAM" id="MobiDB-lite"/>
    </source>
</evidence>
<evidence type="ECO:0000313" key="12">
    <source>
        <dbReference type="EMBL" id="CAF3946388.1"/>
    </source>
</evidence>
<accession>A0A814UZX3</accession>
<keyword evidence="5" id="KW-0677">Repeat</keyword>
<keyword evidence="3" id="KW-0963">Cytoplasm</keyword>
<organism evidence="11 13">
    <name type="scientific">Didymodactylos carnosus</name>
    <dbReference type="NCBI Taxonomy" id="1234261"/>
    <lineage>
        <taxon>Eukaryota</taxon>
        <taxon>Metazoa</taxon>
        <taxon>Spiralia</taxon>
        <taxon>Gnathifera</taxon>
        <taxon>Rotifera</taxon>
        <taxon>Eurotatoria</taxon>
        <taxon>Bdelloidea</taxon>
        <taxon>Philodinida</taxon>
        <taxon>Philodinidae</taxon>
        <taxon>Didymodactylos</taxon>
    </lineage>
</organism>
<dbReference type="EMBL" id="CAJOBC010007889">
    <property type="protein sequence ID" value="CAF3946388.1"/>
    <property type="molecule type" value="Genomic_DNA"/>
</dbReference>
<dbReference type="EMBL" id="CAJNOQ010007889">
    <property type="protein sequence ID" value="CAF1182078.1"/>
    <property type="molecule type" value="Genomic_DNA"/>
</dbReference>
<evidence type="ECO:0000313" key="13">
    <source>
        <dbReference type="Proteomes" id="UP000663829"/>
    </source>
</evidence>
<feature type="compositionally biased region" description="Acidic residues" evidence="10">
    <location>
        <begin position="792"/>
        <end position="824"/>
    </location>
</feature>
<keyword evidence="6 9" id="KW-0175">Coiled coil</keyword>
<comment type="subcellular location">
    <subcellularLocation>
        <location evidence="1">Cell projection</location>
        <location evidence="1">Cilium</location>
    </subcellularLocation>
    <subcellularLocation>
        <location evidence="2">Cytoplasm</location>
        <location evidence="2">Cytoskeleton</location>
    </subcellularLocation>
</comment>
<reference evidence="11" key="1">
    <citation type="submission" date="2021-02" db="EMBL/GenBank/DDBJ databases">
        <authorList>
            <person name="Nowell W R."/>
        </authorList>
    </citation>
    <scope>NUCLEOTIDE SEQUENCE</scope>
</reference>
<keyword evidence="13" id="KW-1185">Reference proteome</keyword>
<protein>
    <recommendedName>
        <fullName evidence="14">Cilia- and flagella-associated protein 44</fullName>
    </recommendedName>
</protein>
<dbReference type="GO" id="GO:0005929">
    <property type="term" value="C:cilium"/>
    <property type="evidence" value="ECO:0007669"/>
    <property type="project" value="UniProtKB-SubCell"/>
</dbReference>
<feature type="region of interest" description="Disordered" evidence="10">
    <location>
        <begin position="1"/>
        <end position="26"/>
    </location>
</feature>
<evidence type="ECO:0000256" key="6">
    <source>
        <dbReference type="ARBA" id="ARBA00023054"/>
    </source>
</evidence>
<evidence type="ECO:0000256" key="1">
    <source>
        <dbReference type="ARBA" id="ARBA00004138"/>
    </source>
</evidence>
<feature type="compositionally biased region" description="Acidic residues" evidence="10">
    <location>
        <begin position="13"/>
        <end position="22"/>
    </location>
</feature>
<dbReference type="OrthoDB" id="1935234at2759"/>
<keyword evidence="8" id="KW-0966">Cell projection</keyword>
<dbReference type="Proteomes" id="UP000663829">
    <property type="component" value="Unassembled WGS sequence"/>
</dbReference>
<keyword evidence="4" id="KW-0853">WD repeat</keyword>
<sequence>KEGKEGTTTTGTTEEEEEEQKQEDEWKPYIPEIPSQALFGIYTSPDTFWLSMDDYDAGYLYHCQFSNKDDRFQYSEERQDTVISSLPVPNTDLAHGEDIPLTCILVKEDTKMVFVGLKNGFIRVYPYVEKQIFGSLDTYWTMGSHDSEYGSVTHLSMSFDNRFALSGGIDGNIFGYVVKGDLDIFQQRIPSALAPIRMPSQTTESEPQDIVDPQHYSIEEDKQKAEKDKMMYNAESLKKEMRNHIEALRTKFRNLLMENEQLPGDLKMARKEFILDEKIRNNLQIELQEKIDQSTKELAWESERCNIASKKLEQWFLEPVAQDTITVKSFDNQWEVSTFRTVALPTDFDNLREEIDRQKMALLEKMKSKDIIETVDGRGVEQKTTQMAETKATSSKLKGAKALRVERLLRKVEERSKRRQIRKDEWTALNNKKVPVGYDDPTEVENIRLARVKMGNYFLKTALDYVVPPDQRLTVLKSLDRIMKLKLATYTYQMKFNYRVTELQQRKRSIITFANDEFQRIQQLGQNAQTHASAFIIKRLPLSDDGSQSRFEFTKEEIQAFREDYEQHGPQLSRPDDDGTTGHRASTIRRTIDNRWSVLEIPTEIKTSAYDNMDKQATVDDLKKIKNVVNSTPPSTNDTSNGTSNNPFVHRLFFERDKILEHVQEIMHSFDNDVCLLYYLKMIKTLRVKENELRHITMYEELMLMKEFERTENDLENKVSEAQQRFSAEQIKINEFQQKIDLKKKDIDQLDDRMKHLYAKFDDMIPKEHKFYNYLLRVLNKKIKRKKKVEGEDADDNQDTDSQDFDEDEEDWELDDEDGDDALNQDDPTRQLDVDICPPNLDQKVYDDIIALREKRLDIDEATTEEKTVLQTLQQGLGQTQSYSSKVEIELKGKQSDLTDFQKKKQRKINDINVAFGLRTHQIRYDRSSRLPDDIAQALIFNTNEKIALQNRIVDVKTEIKKEKERHENKVQTKKDLSHELKHLVEVIKRLTDECNKLMIEKFGKLVNLEKLEGAIVNLQIEELKQRLDDAGDEYYNSMQQFELKKMEEKDDTIDLLKTNTQRLHELATLVDDKRRIDDQLMARKMGVAEEYAGPTKRNVEEFDRLCTLVQLQAQEIEALKAEISILSRKGGHILPPNPALLPQNV</sequence>
<evidence type="ECO:0000256" key="7">
    <source>
        <dbReference type="ARBA" id="ARBA00023212"/>
    </source>
</evidence>
<name>A0A814UZX3_9BILA</name>
<dbReference type="PANTHER" id="PTHR14885:SF3">
    <property type="entry name" value="CILIA- AND FLAGELLA-ASSOCIATED PROTEIN 44"/>
    <property type="match status" value="1"/>
</dbReference>
<dbReference type="InterPro" id="IPR036322">
    <property type="entry name" value="WD40_repeat_dom_sf"/>
</dbReference>
<dbReference type="AlphaFoldDB" id="A0A814UZX3"/>
<evidence type="ECO:0000313" key="11">
    <source>
        <dbReference type="EMBL" id="CAF1182078.1"/>
    </source>
</evidence>
<dbReference type="PANTHER" id="PTHR14885">
    <property type="entry name" value="CILIA- AND FLAGELLA-ASSOCIATED PROTEIN 43-RELATED"/>
    <property type="match status" value="1"/>
</dbReference>
<feature type="compositionally biased region" description="Low complexity" evidence="10">
    <location>
        <begin position="1"/>
        <end position="12"/>
    </location>
</feature>
<evidence type="ECO:0000256" key="2">
    <source>
        <dbReference type="ARBA" id="ARBA00004245"/>
    </source>
</evidence>
<feature type="coiled-coil region" evidence="9">
    <location>
        <begin position="705"/>
        <end position="753"/>
    </location>
</feature>
<keyword evidence="7" id="KW-0206">Cytoskeleton</keyword>
<dbReference type="Proteomes" id="UP000681722">
    <property type="component" value="Unassembled WGS sequence"/>
</dbReference>
<evidence type="ECO:0000256" key="9">
    <source>
        <dbReference type="SAM" id="Coils"/>
    </source>
</evidence>
<evidence type="ECO:0008006" key="14">
    <source>
        <dbReference type="Google" id="ProtNLM"/>
    </source>
</evidence>
<evidence type="ECO:0000256" key="4">
    <source>
        <dbReference type="ARBA" id="ARBA00022574"/>
    </source>
</evidence>
<dbReference type="SUPFAM" id="SSF50978">
    <property type="entry name" value="WD40 repeat-like"/>
    <property type="match status" value="1"/>
</dbReference>
<comment type="caution">
    <text evidence="11">The sequence shown here is derived from an EMBL/GenBank/DDBJ whole genome shotgun (WGS) entry which is preliminary data.</text>
</comment>